<gene>
    <name evidence="2" type="ORF">D623_10029490</name>
</gene>
<dbReference type="EMBL" id="KE164352">
    <property type="protein sequence ID" value="EPQ17330.1"/>
    <property type="molecule type" value="Genomic_DNA"/>
</dbReference>
<dbReference type="AlphaFoldDB" id="S7NL73"/>
<evidence type="ECO:0000256" key="1">
    <source>
        <dbReference type="SAM" id="MobiDB-lite"/>
    </source>
</evidence>
<protein>
    <submittedName>
        <fullName evidence="2">Uncharacterized protein</fullName>
    </submittedName>
</protein>
<feature type="region of interest" description="Disordered" evidence="1">
    <location>
        <begin position="25"/>
        <end position="84"/>
    </location>
</feature>
<reference evidence="2 3" key="1">
    <citation type="journal article" date="2013" name="Nat. Commun.">
        <title>Genome analysis reveals insights into physiology and longevity of the Brandt's bat Myotis brandtii.</title>
        <authorList>
            <person name="Seim I."/>
            <person name="Fang X."/>
            <person name="Xiong Z."/>
            <person name="Lobanov A.V."/>
            <person name="Huang Z."/>
            <person name="Ma S."/>
            <person name="Feng Y."/>
            <person name="Turanov A.A."/>
            <person name="Zhu Y."/>
            <person name="Lenz T.L."/>
            <person name="Gerashchenko M.V."/>
            <person name="Fan D."/>
            <person name="Hee Yim S."/>
            <person name="Yao X."/>
            <person name="Jordan D."/>
            <person name="Xiong Y."/>
            <person name="Ma Y."/>
            <person name="Lyapunov A.N."/>
            <person name="Chen G."/>
            <person name="Kulakova O.I."/>
            <person name="Sun Y."/>
            <person name="Lee S.G."/>
            <person name="Bronson R.T."/>
            <person name="Moskalev A.A."/>
            <person name="Sunyaev S.R."/>
            <person name="Zhang G."/>
            <person name="Krogh A."/>
            <person name="Wang J."/>
            <person name="Gladyshev V.N."/>
        </authorList>
    </citation>
    <scope>NUCLEOTIDE SEQUENCE [LARGE SCALE GENOMIC DNA]</scope>
</reference>
<proteinExistence type="predicted"/>
<evidence type="ECO:0000313" key="2">
    <source>
        <dbReference type="EMBL" id="EPQ17330.1"/>
    </source>
</evidence>
<feature type="compositionally biased region" description="Basic and acidic residues" evidence="1">
    <location>
        <begin position="56"/>
        <end position="78"/>
    </location>
</feature>
<dbReference type="Proteomes" id="UP000052978">
    <property type="component" value="Unassembled WGS sequence"/>
</dbReference>
<keyword evidence="3" id="KW-1185">Reference proteome</keyword>
<sequence>MAAPIEETAAAAGAPFCGRREICQHGKPPLRMPRSLETPLTGWSRGGSHSTEQDSDLQRLDARERNLFPPFSRRERQKPPGNGR</sequence>
<organism evidence="2 3">
    <name type="scientific">Myotis brandtii</name>
    <name type="common">Brandt's bat</name>
    <dbReference type="NCBI Taxonomy" id="109478"/>
    <lineage>
        <taxon>Eukaryota</taxon>
        <taxon>Metazoa</taxon>
        <taxon>Chordata</taxon>
        <taxon>Craniata</taxon>
        <taxon>Vertebrata</taxon>
        <taxon>Euteleostomi</taxon>
        <taxon>Mammalia</taxon>
        <taxon>Eutheria</taxon>
        <taxon>Laurasiatheria</taxon>
        <taxon>Chiroptera</taxon>
        <taxon>Yangochiroptera</taxon>
        <taxon>Vespertilionidae</taxon>
        <taxon>Myotis</taxon>
    </lineage>
</organism>
<name>S7NL73_MYOBR</name>
<accession>S7NL73</accession>
<evidence type="ECO:0000313" key="3">
    <source>
        <dbReference type="Proteomes" id="UP000052978"/>
    </source>
</evidence>